<feature type="domain" description="ABC transmembrane type-2" evidence="6">
    <location>
        <begin position="119"/>
        <end position="346"/>
    </location>
</feature>
<comment type="similarity">
    <text evidence="5">Belongs to the ABC-2 integral membrane protein family.</text>
</comment>
<dbReference type="EMBL" id="JAAAPK010000001">
    <property type="protein sequence ID" value="NBC38402.1"/>
    <property type="molecule type" value="Genomic_DNA"/>
</dbReference>
<comment type="subcellular location">
    <subcellularLocation>
        <location evidence="5">Cell membrane</location>
        <topology evidence="5">Multi-pass membrane protein</topology>
    </subcellularLocation>
    <subcellularLocation>
        <location evidence="1">Membrane</location>
        <topology evidence="1">Multi-pass membrane protein</topology>
    </subcellularLocation>
</comment>
<gene>
    <name evidence="7" type="ORF">GTZ93_01055</name>
</gene>
<keyword evidence="5" id="KW-1003">Cell membrane</keyword>
<feature type="transmembrane region" description="Helical" evidence="5">
    <location>
        <begin position="197"/>
        <end position="221"/>
    </location>
</feature>
<comment type="caution">
    <text evidence="7">The sequence shown here is derived from an EMBL/GenBank/DDBJ whole genome shotgun (WGS) entry which is preliminary data.</text>
</comment>
<evidence type="ECO:0000256" key="3">
    <source>
        <dbReference type="ARBA" id="ARBA00022989"/>
    </source>
</evidence>
<feature type="transmembrane region" description="Helical" evidence="5">
    <location>
        <begin position="267"/>
        <end position="285"/>
    </location>
</feature>
<evidence type="ECO:0000256" key="1">
    <source>
        <dbReference type="ARBA" id="ARBA00004141"/>
    </source>
</evidence>
<proteinExistence type="inferred from homology"/>
<dbReference type="InterPro" id="IPR013525">
    <property type="entry name" value="ABC2_TM"/>
</dbReference>
<evidence type="ECO:0000313" key="7">
    <source>
        <dbReference type="EMBL" id="NBC38402.1"/>
    </source>
</evidence>
<dbReference type="AlphaFoldDB" id="A0A7X5BRM8"/>
<feature type="transmembrane region" description="Helical" evidence="5">
    <location>
        <begin position="21"/>
        <end position="40"/>
    </location>
</feature>
<keyword evidence="5" id="KW-0813">Transport</keyword>
<accession>A0A7X5BRM8</accession>
<keyword evidence="3 5" id="KW-1133">Transmembrane helix</keyword>
<dbReference type="PANTHER" id="PTHR43027:SF2">
    <property type="entry name" value="TRANSPORT PERMEASE PROTEIN"/>
    <property type="match status" value="1"/>
</dbReference>
<organism evidence="7 8">
    <name type="scientific">Corallococcus exiguus</name>
    <dbReference type="NCBI Taxonomy" id="83462"/>
    <lineage>
        <taxon>Bacteria</taxon>
        <taxon>Pseudomonadati</taxon>
        <taxon>Myxococcota</taxon>
        <taxon>Myxococcia</taxon>
        <taxon>Myxococcales</taxon>
        <taxon>Cystobacterineae</taxon>
        <taxon>Myxococcaceae</taxon>
        <taxon>Corallococcus</taxon>
    </lineage>
</organism>
<dbReference type="PANTHER" id="PTHR43027">
    <property type="entry name" value="DOXORUBICIN RESISTANCE ABC TRANSPORTER PERMEASE PROTEIN DRRC-RELATED"/>
    <property type="match status" value="1"/>
</dbReference>
<dbReference type="GO" id="GO:0005886">
    <property type="term" value="C:plasma membrane"/>
    <property type="evidence" value="ECO:0007669"/>
    <property type="project" value="UniProtKB-SubCell"/>
</dbReference>
<keyword evidence="8" id="KW-1185">Reference proteome</keyword>
<dbReference type="Proteomes" id="UP000537825">
    <property type="component" value="Unassembled WGS sequence"/>
</dbReference>
<feature type="transmembrane region" description="Helical" evidence="5">
    <location>
        <begin position="233"/>
        <end position="255"/>
    </location>
</feature>
<protein>
    <recommendedName>
        <fullName evidence="5">Transport permease protein</fullName>
    </recommendedName>
</protein>
<evidence type="ECO:0000259" key="6">
    <source>
        <dbReference type="PROSITE" id="PS51012"/>
    </source>
</evidence>
<dbReference type="Pfam" id="PF01061">
    <property type="entry name" value="ABC2_membrane"/>
    <property type="match status" value="1"/>
</dbReference>
<dbReference type="GO" id="GO:0140359">
    <property type="term" value="F:ABC-type transporter activity"/>
    <property type="evidence" value="ECO:0007669"/>
    <property type="project" value="InterPro"/>
</dbReference>
<evidence type="ECO:0000256" key="2">
    <source>
        <dbReference type="ARBA" id="ARBA00022692"/>
    </source>
</evidence>
<evidence type="ECO:0000256" key="5">
    <source>
        <dbReference type="RuleBase" id="RU361157"/>
    </source>
</evidence>
<dbReference type="InterPro" id="IPR052902">
    <property type="entry name" value="ABC-2_transporter"/>
</dbReference>
<keyword evidence="4 5" id="KW-0472">Membrane</keyword>
<dbReference type="PROSITE" id="PS51012">
    <property type="entry name" value="ABC_TM2"/>
    <property type="match status" value="1"/>
</dbReference>
<reference evidence="7 8" key="1">
    <citation type="submission" date="2020-01" db="EMBL/GenBank/DDBJ databases">
        <title>The draft genome sequence of Corallococcus exiguus DSM 14696.</title>
        <authorList>
            <person name="Zhang X."/>
            <person name="Zhu H."/>
        </authorList>
    </citation>
    <scope>NUCLEOTIDE SEQUENCE [LARGE SCALE GENOMIC DNA]</scope>
    <source>
        <strain evidence="7 8">DSM 14696</strain>
    </source>
</reference>
<evidence type="ECO:0000256" key="4">
    <source>
        <dbReference type="ARBA" id="ARBA00023136"/>
    </source>
</evidence>
<name>A0A7X5BRM8_9BACT</name>
<dbReference type="InterPro" id="IPR047817">
    <property type="entry name" value="ABC2_TM_bact-type"/>
</dbReference>
<sequence length="346" mass="37025">MPPLARLTLTRLREFIREPGTLFWTFVFPILLTVALGSAFNHGVTPRTRVAVVDGPGAERVAAALAAHPGLTPERVPASEANAGLRTGRFALQVTPPEQTGGALAYRFDPTRPESPATRTFVDDVLQRDAGRADARPVKDDAVSAPGTRYVDWLVPGLVGMNVMAGSMWGITFVIVLARQRRLLKRFAATPMRRPEYLLSFALARVVFVLCVDLPLVLGFARVTFGMPIHGSLAAVAAVALAGTFAFSGLAFLCASRARTSETAVGLINMVMVPMMGLAGIFFASSHFPDAVQPLIRALPLSAMNACMRAVINEGAPLSALLPDLAILGTWGSACFALAVRLFRWT</sequence>
<feature type="transmembrane region" description="Helical" evidence="5">
    <location>
        <begin position="325"/>
        <end position="343"/>
    </location>
</feature>
<keyword evidence="2 5" id="KW-0812">Transmembrane</keyword>
<feature type="transmembrane region" description="Helical" evidence="5">
    <location>
        <begin position="153"/>
        <end position="177"/>
    </location>
</feature>
<evidence type="ECO:0000313" key="8">
    <source>
        <dbReference type="Proteomes" id="UP000537825"/>
    </source>
</evidence>